<reference evidence="1 2" key="1">
    <citation type="submission" date="2018-10" db="EMBL/GenBank/DDBJ databases">
        <authorList>
            <person name="Rosinski-Chupin I."/>
        </authorList>
    </citation>
    <scope>NUCLEOTIDE SEQUENCE [LARGE SCALE GENOMIC DNA]</scope>
    <source>
        <strain evidence="1 2">S119</strain>
    </source>
</reference>
<sequence>MGNFATTDDVILLWRPLSVDELKRANALLKVVSDTLRMEADKVGKDLDKTMVDKPYFVNVIKSVTVDIVARTLMTSTRGEPMAQESQSALGYTWSGTYLVPGGGLFIKDSELKRLGLKKQRYGGIELYGEIERDNSCFSR</sequence>
<dbReference type="Pfam" id="PF09355">
    <property type="entry name" value="Phage_Gp19"/>
    <property type="match status" value="1"/>
</dbReference>
<gene>
    <name evidence="1" type="ORF">SP119_1186</name>
</gene>
<organism evidence="1 2">
    <name type="scientific">Streptococcus pyogenes</name>
    <dbReference type="NCBI Taxonomy" id="1314"/>
    <lineage>
        <taxon>Bacteria</taxon>
        <taxon>Bacillati</taxon>
        <taxon>Bacillota</taxon>
        <taxon>Bacilli</taxon>
        <taxon>Lactobacillales</taxon>
        <taxon>Streptococcaceae</taxon>
        <taxon>Streptococcus</taxon>
    </lineage>
</organism>
<protein>
    <recommendedName>
        <fullName evidence="3">Phage protein</fullName>
    </recommendedName>
</protein>
<dbReference type="SMR" id="A0ABD7UV13"/>
<dbReference type="RefSeq" id="WP_010922459.1">
    <property type="nucleotide sequence ID" value="NZ_CAAHJQ010000002.1"/>
</dbReference>
<evidence type="ECO:0008006" key="3">
    <source>
        <dbReference type="Google" id="ProtNLM"/>
    </source>
</evidence>
<name>A0ABD7UV13_STRPY</name>
<dbReference type="EMBL" id="LR031521">
    <property type="protein sequence ID" value="VDC39480.1"/>
    <property type="molecule type" value="Genomic_DNA"/>
</dbReference>
<dbReference type="Proteomes" id="UP000274496">
    <property type="component" value="Chromosome"/>
</dbReference>
<accession>A0ABD7UV13</accession>
<dbReference type="AlphaFoldDB" id="A0ABD7UV13"/>
<evidence type="ECO:0000313" key="2">
    <source>
        <dbReference type="Proteomes" id="UP000274496"/>
    </source>
</evidence>
<dbReference type="InterPro" id="IPR018963">
    <property type="entry name" value="Mycophage_D29_Gp19"/>
</dbReference>
<proteinExistence type="predicted"/>
<evidence type="ECO:0000313" key="1">
    <source>
        <dbReference type="EMBL" id="VDC39480.1"/>
    </source>
</evidence>